<proteinExistence type="predicted"/>
<dbReference type="AlphaFoldDB" id="A0AAN7UQH7"/>
<evidence type="ECO:0000313" key="1">
    <source>
        <dbReference type="EMBL" id="KAK5633883.1"/>
    </source>
</evidence>
<accession>A0AAN7UQH7</accession>
<name>A0AAN7UQH7_9PEZI</name>
<dbReference type="Proteomes" id="UP001305414">
    <property type="component" value="Unassembled WGS sequence"/>
</dbReference>
<sequence>MWRFACVSLEPWLNPSRPWRIRRLLKKTTSPFWYATVHIVDVAVKWTASSAMDWTLVREGIPCGQTPYGDLISAPLLNIISGSPDIPKNMTWRREY</sequence>
<gene>
    <name evidence="1" type="ORF">RRF57_009597</name>
</gene>
<reference evidence="1 2" key="1">
    <citation type="submission" date="2023-10" db="EMBL/GenBank/DDBJ databases">
        <title>Draft genome sequence of Xylaria bambusicola isolate GMP-LS, the root and basal stem rot pathogen of sugarcane in Indonesia.</title>
        <authorList>
            <person name="Selvaraj P."/>
            <person name="Muralishankar V."/>
            <person name="Muruganantham S."/>
            <person name="Sp S."/>
            <person name="Haryani S."/>
            <person name="Lau K.J.X."/>
            <person name="Naqvi N.I."/>
        </authorList>
    </citation>
    <scope>NUCLEOTIDE SEQUENCE [LARGE SCALE GENOMIC DNA]</scope>
    <source>
        <strain evidence="1">GMP-LS</strain>
    </source>
</reference>
<evidence type="ECO:0000313" key="2">
    <source>
        <dbReference type="Proteomes" id="UP001305414"/>
    </source>
</evidence>
<comment type="caution">
    <text evidence="1">The sequence shown here is derived from an EMBL/GenBank/DDBJ whole genome shotgun (WGS) entry which is preliminary data.</text>
</comment>
<organism evidence="1 2">
    <name type="scientific">Xylaria bambusicola</name>
    <dbReference type="NCBI Taxonomy" id="326684"/>
    <lineage>
        <taxon>Eukaryota</taxon>
        <taxon>Fungi</taxon>
        <taxon>Dikarya</taxon>
        <taxon>Ascomycota</taxon>
        <taxon>Pezizomycotina</taxon>
        <taxon>Sordariomycetes</taxon>
        <taxon>Xylariomycetidae</taxon>
        <taxon>Xylariales</taxon>
        <taxon>Xylariaceae</taxon>
        <taxon>Xylaria</taxon>
    </lineage>
</organism>
<dbReference type="EMBL" id="JAWHQM010000036">
    <property type="protein sequence ID" value="KAK5633883.1"/>
    <property type="molecule type" value="Genomic_DNA"/>
</dbReference>
<keyword evidence="2" id="KW-1185">Reference proteome</keyword>
<protein>
    <submittedName>
        <fullName evidence="1">Uncharacterized protein</fullName>
    </submittedName>
</protein>